<dbReference type="GO" id="GO:0005737">
    <property type="term" value="C:cytoplasm"/>
    <property type="evidence" value="ECO:0007669"/>
    <property type="project" value="UniProtKB-SubCell"/>
</dbReference>
<dbReference type="PANTHER" id="PTHR43033:SF1">
    <property type="entry name" value="TRNA(ILE)-LYSIDINE SYNTHASE-RELATED"/>
    <property type="match status" value="1"/>
</dbReference>
<dbReference type="InterPro" id="IPR012094">
    <property type="entry name" value="tRNA_Ile_lys_synt"/>
</dbReference>
<keyword evidence="11" id="KW-1185">Reference proteome</keyword>
<dbReference type="GO" id="GO:0006400">
    <property type="term" value="P:tRNA modification"/>
    <property type="evidence" value="ECO:0007669"/>
    <property type="project" value="UniProtKB-UniRule"/>
</dbReference>
<keyword evidence="5 8" id="KW-0547">Nucleotide-binding</keyword>
<evidence type="ECO:0000256" key="4">
    <source>
        <dbReference type="ARBA" id="ARBA00022694"/>
    </source>
</evidence>
<feature type="binding site" evidence="8">
    <location>
        <begin position="19"/>
        <end position="24"/>
    </location>
    <ligand>
        <name>ATP</name>
        <dbReference type="ChEBI" id="CHEBI:30616"/>
    </ligand>
</feature>
<keyword evidence="4 8" id="KW-0819">tRNA processing</keyword>
<name>A0A563DF80_9FLAO</name>
<dbReference type="InterPro" id="IPR012795">
    <property type="entry name" value="tRNA_Ile_lys_synt_N"/>
</dbReference>
<dbReference type="SMART" id="SM00977">
    <property type="entry name" value="TilS_C"/>
    <property type="match status" value="1"/>
</dbReference>
<dbReference type="GO" id="GO:0032267">
    <property type="term" value="F:tRNA(Ile)-lysidine synthase activity"/>
    <property type="evidence" value="ECO:0007669"/>
    <property type="project" value="UniProtKB-EC"/>
</dbReference>
<dbReference type="HAMAP" id="MF_01161">
    <property type="entry name" value="tRNA_Ile_lys_synt"/>
    <property type="match status" value="1"/>
</dbReference>
<dbReference type="RefSeq" id="WP_146292349.1">
    <property type="nucleotide sequence ID" value="NZ_SELH01000017.1"/>
</dbReference>
<dbReference type="Gene3D" id="3.40.50.620">
    <property type="entry name" value="HUPs"/>
    <property type="match status" value="1"/>
</dbReference>
<dbReference type="InterPro" id="IPR012796">
    <property type="entry name" value="Lysidine-tRNA-synth_C"/>
</dbReference>
<accession>A0A563DF80</accession>
<reference evidence="10 11" key="1">
    <citation type="submission" date="2019-02" db="EMBL/GenBank/DDBJ databases">
        <title>Apibacter muscae sp. nov.: a novel member of the house fly microbiota.</title>
        <authorList>
            <person name="Park R."/>
        </authorList>
    </citation>
    <scope>NUCLEOTIDE SEQUENCE [LARGE SCALE GENOMIC DNA]</scope>
    <source>
        <strain evidence="10 11">AL1</strain>
    </source>
</reference>
<comment type="caution">
    <text evidence="10">The sequence shown here is derived from an EMBL/GenBank/DDBJ whole genome shotgun (WGS) entry which is preliminary data.</text>
</comment>
<evidence type="ECO:0000256" key="1">
    <source>
        <dbReference type="ARBA" id="ARBA00004496"/>
    </source>
</evidence>
<evidence type="ECO:0000256" key="6">
    <source>
        <dbReference type="ARBA" id="ARBA00022840"/>
    </source>
</evidence>
<dbReference type="NCBIfam" id="TIGR02433">
    <property type="entry name" value="lysidine_TilS_C"/>
    <property type="match status" value="1"/>
</dbReference>
<evidence type="ECO:0000256" key="8">
    <source>
        <dbReference type="HAMAP-Rule" id="MF_01161"/>
    </source>
</evidence>
<evidence type="ECO:0000256" key="7">
    <source>
        <dbReference type="ARBA" id="ARBA00048539"/>
    </source>
</evidence>
<proteinExistence type="inferred from homology"/>
<feature type="domain" description="Lysidine-tRNA(Ile) synthetase C-terminal" evidence="9">
    <location>
        <begin position="353"/>
        <end position="426"/>
    </location>
</feature>
<dbReference type="GO" id="GO:0005524">
    <property type="term" value="F:ATP binding"/>
    <property type="evidence" value="ECO:0007669"/>
    <property type="project" value="UniProtKB-UniRule"/>
</dbReference>
<dbReference type="EMBL" id="SELH01000017">
    <property type="protein sequence ID" value="TWP28729.1"/>
    <property type="molecule type" value="Genomic_DNA"/>
</dbReference>
<sequence length="435" mass="51353">MQESINQLENKKSYLLAISGGIDSMVLLHLFQQTSLSFSVAHCNFNLREEDSLKDEAFIREYCKKNKIKLHIKSFDTLKIKQKQESIEMVARDLRYHFFLELIKKYNYNYLVTAHHLNDHIETFFINLFRGAGLKGLSGIKKKRDYIIRPLLNFSRKEILEYAQNNGIIWREDYTNQSTDFLRNKIRHTIIPNLEDIKPNFIYLAKKSLSIIDESQKFIQKQVNLLKDDVTLKTDSNVSVIDLHKLLNADSLLIYLLLSEFGFVNKKDCENIVKSKTGSIFLSKTHKLWINRNEMWVEALQNRTIYESEINLKINSIPWEIDHPLHVSLYSSKKHEKSESHEILDLNTISFPLYFRNWKSGDFFYPINGNGKKKVSKFLKDLKIFNYEKNKTFVLCDGLDRIIWLVGYRLDDRFKITNNTTDLLNLRLHKKHTSN</sequence>
<dbReference type="PANTHER" id="PTHR43033">
    <property type="entry name" value="TRNA(ILE)-LYSIDINE SYNTHASE-RELATED"/>
    <property type="match status" value="1"/>
</dbReference>
<dbReference type="SUPFAM" id="SSF52402">
    <property type="entry name" value="Adenine nucleotide alpha hydrolases-like"/>
    <property type="match status" value="1"/>
</dbReference>
<dbReference type="OrthoDB" id="9807403at2"/>
<gene>
    <name evidence="8 10" type="primary">tilS</name>
    <name evidence="10" type="ORF">ETU09_05275</name>
</gene>
<keyword evidence="6 8" id="KW-0067">ATP-binding</keyword>
<dbReference type="AlphaFoldDB" id="A0A563DF80"/>
<dbReference type="EC" id="6.3.4.19" evidence="8"/>
<dbReference type="SUPFAM" id="SSF56037">
    <property type="entry name" value="PheT/TilS domain"/>
    <property type="match status" value="1"/>
</dbReference>
<dbReference type="NCBIfam" id="TIGR02432">
    <property type="entry name" value="lysidine_TilS_N"/>
    <property type="match status" value="1"/>
</dbReference>
<dbReference type="CDD" id="cd01992">
    <property type="entry name" value="TilS_N"/>
    <property type="match status" value="1"/>
</dbReference>
<comment type="catalytic activity">
    <reaction evidence="7 8">
        <text>cytidine(34) in tRNA(Ile2) + L-lysine + ATP = lysidine(34) in tRNA(Ile2) + AMP + diphosphate + H(+)</text>
        <dbReference type="Rhea" id="RHEA:43744"/>
        <dbReference type="Rhea" id="RHEA-COMP:10625"/>
        <dbReference type="Rhea" id="RHEA-COMP:10670"/>
        <dbReference type="ChEBI" id="CHEBI:15378"/>
        <dbReference type="ChEBI" id="CHEBI:30616"/>
        <dbReference type="ChEBI" id="CHEBI:32551"/>
        <dbReference type="ChEBI" id="CHEBI:33019"/>
        <dbReference type="ChEBI" id="CHEBI:82748"/>
        <dbReference type="ChEBI" id="CHEBI:83665"/>
        <dbReference type="ChEBI" id="CHEBI:456215"/>
        <dbReference type="EC" id="6.3.4.19"/>
    </reaction>
</comment>
<evidence type="ECO:0000313" key="10">
    <source>
        <dbReference type="EMBL" id="TWP28729.1"/>
    </source>
</evidence>
<evidence type="ECO:0000259" key="9">
    <source>
        <dbReference type="SMART" id="SM00977"/>
    </source>
</evidence>
<evidence type="ECO:0000256" key="2">
    <source>
        <dbReference type="ARBA" id="ARBA00022490"/>
    </source>
</evidence>
<dbReference type="Proteomes" id="UP000319499">
    <property type="component" value="Unassembled WGS sequence"/>
</dbReference>
<dbReference type="InterPro" id="IPR011063">
    <property type="entry name" value="TilS/TtcA_N"/>
</dbReference>
<evidence type="ECO:0000313" key="11">
    <source>
        <dbReference type="Proteomes" id="UP000319499"/>
    </source>
</evidence>
<keyword evidence="3 8" id="KW-0436">Ligase</keyword>
<organism evidence="10 11">
    <name type="scientific">Apibacter muscae</name>
    <dbReference type="NCBI Taxonomy" id="2509004"/>
    <lineage>
        <taxon>Bacteria</taxon>
        <taxon>Pseudomonadati</taxon>
        <taxon>Bacteroidota</taxon>
        <taxon>Flavobacteriia</taxon>
        <taxon>Flavobacteriales</taxon>
        <taxon>Weeksellaceae</taxon>
        <taxon>Apibacter</taxon>
    </lineage>
</organism>
<comment type="subcellular location">
    <subcellularLocation>
        <location evidence="1 8">Cytoplasm</location>
    </subcellularLocation>
</comment>
<comment type="domain">
    <text evidence="8">The N-terminal region contains the highly conserved SGGXDS motif, predicted to be a P-loop motif involved in ATP binding.</text>
</comment>
<protein>
    <recommendedName>
        <fullName evidence="8">tRNA(Ile)-lysidine synthase</fullName>
        <ecNumber evidence="8">6.3.4.19</ecNumber>
    </recommendedName>
    <alternativeName>
        <fullName evidence="8">tRNA(Ile)-2-lysyl-cytidine synthase</fullName>
    </alternativeName>
    <alternativeName>
        <fullName evidence="8">tRNA(Ile)-lysidine synthetase</fullName>
    </alternativeName>
</protein>
<comment type="function">
    <text evidence="8">Ligates lysine onto the cytidine present at position 34 of the AUA codon-specific tRNA(Ile) that contains the anticodon CAU, in an ATP-dependent manner. Cytidine is converted to lysidine, thus changing the amino acid specificity of the tRNA from methionine to isoleucine.</text>
</comment>
<evidence type="ECO:0000256" key="5">
    <source>
        <dbReference type="ARBA" id="ARBA00022741"/>
    </source>
</evidence>
<dbReference type="Pfam" id="PF01171">
    <property type="entry name" value="ATP_bind_3"/>
    <property type="match status" value="1"/>
</dbReference>
<evidence type="ECO:0000256" key="3">
    <source>
        <dbReference type="ARBA" id="ARBA00022598"/>
    </source>
</evidence>
<comment type="similarity">
    <text evidence="8">Belongs to the tRNA(Ile)-lysidine synthase family.</text>
</comment>
<dbReference type="InterPro" id="IPR014729">
    <property type="entry name" value="Rossmann-like_a/b/a_fold"/>
</dbReference>
<keyword evidence="2 8" id="KW-0963">Cytoplasm</keyword>